<dbReference type="Gene3D" id="3.40.50.20">
    <property type="match status" value="1"/>
</dbReference>
<dbReference type="Gene3D" id="3.30.1490.20">
    <property type="entry name" value="ATP-grasp fold, A domain"/>
    <property type="match status" value="1"/>
</dbReference>
<dbReference type="InterPro" id="IPR000031">
    <property type="entry name" value="PurE_dom"/>
</dbReference>
<dbReference type="PROSITE" id="PS50975">
    <property type="entry name" value="ATP_GRASP"/>
    <property type="match status" value="1"/>
</dbReference>
<dbReference type="SUPFAM" id="SSF56059">
    <property type="entry name" value="Glutathione synthetase ATP-binding domain-like"/>
    <property type="match status" value="1"/>
</dbReference>
<dbReference type="AlphaFoldDB" id="A0A9E7IB30"/>
<dbReference type="Pfam" id="PF00731">
    <property type="entry name" value="AIRC"/>
    <property type="match status" value="1"/>
</dbReference>
<dbReference type="Gene3D" id="3.30.470.20">
    <property type="entry name" value="ATP-grasp fold, B domain"/>
    <property type="match status" value="1"/>
</dbReference>
<feature type="compositionally biased region" description="Polar residues" evidence="13">
    <location>
        <begin position="986"/>
        <end position="995"/>
    </location>
</feature>
<dbReference type="EMBL" id="CP097511">
    <property type="protein sequence ID" value="URE48506.1"/>
    <property type="molecule type" value="Genomic_DNA"/>
</dbReference>
<evidence type="ECO:0000256" key="12">
    <source>
        <dbReference type="PROSITE-ProRule" id="PRU00409"/>
    </source>
</evidence>
<evidence type="ECO:0000256" key="10">
    <source>
        <dbReference type="ARBA" id="ARBA00023239"/>
    </source>
</evidence>
<feature type="compositionally biased region" description="Basic and acidic residues" evidence="13">
    <location>
        <begin position="76"/>
        <end position="89"/>
    </location>
</feature>
<dbReference type="GO" id="GO:0006189">
    <property type="term" value="P:'de novo' IMP biosynthetic process"/>
    <property type="evidence" value="ECO:0007669"/>
    <property type="project" value="InterPro"/>
</dbReference>
<dbReference type="InterPro" id="IPR054350">
    <property type="entry name" value="PurT/PurK_preATP-grasp"/>
</dbReference>
<organism evidence="15 16">
    <name type="scientific">Musa troglodytarum</name>
    <name type="common">fe'i banana</name>
    <dbReference type="NCBI Taxonomy" id="320322"/>
    <lineage>
        <taxon>Eukaryota</taxon>
        <taxon>Viridiplantae</taxon>
        <taxon>Streptophyta</taxon>
        <taxon>Embryophyta</taxon>
        <taxon>Tracheophyta</taxon>
        <taxon>Spermatophyta</taxon>
        <taxon>Magnoliopsida</taxon>
        <taxon>Liliopsida</taxon>
        <taxon>Zingiberales</taxon>
        <taxon>Musaceae</taxon>
        <taxon>Musa</taxon>
    </lineage>
</organism>
<protein>
    <recommendedName>
        <fullName evidence="5">phosphoribosylaminoimidazole carboxylase</fullName>
        <ecNumber evidence="5">4.1.1.21</ecNumber>
    </recommendedName>
    <alternativeName>
        <fullName evidence="11">AIR carboxylase</fullName>
    </alternativeName>
</protein>
<evidence type="ECO:0000256" key="13">
    <source>
        <dbReference type="SAM" id="MobiDB-lite"/>
    </source>
</evidence>
<dbReference type="FunFam" id="3.30.1490.20:FF:000016">
    <property type="entry name" value="phosphoribosylaminoimidazole carboxylase, chloroplastic"/>
    <property type="match status" value="1"/>
</dbReference>
<evidence type="ECO:0000256" key="3">
    <source>
        <dbReference type="ARBA" id="ARBA00005352"/>
    </source>
</evidence>
<dbReference type="FunFam" id="3.40.50.20:FF:000024">
    <property type="entry name" value="Phosphoribosylaminoimidazole carboxylase family protein / AIR carboxylase family protein"/>
    <property type="match status" value="1"/>
</dbReference>
<evidence type="ECO:0000256" key="1">
    <source>
        <dbReference type="ARBA" id="ARBA00001244"/>
    </source>
</evidence>
<dbReference type="SMART" id="SM01001">
    <property type="entry name" value="AIRC"/>
    <property type="match status" value="1"/>
</dbReference>
<feature type="region of interest" description="Disordered" evidence="13">
    <location>
        <begin position="986"/>
        <end position="1022"/>
    </location>
</feature>
<accession>A0A9E7IB30</accession>
<keyword evidence="16" id="KW-1185">Reference proteome</keyword>
<dbReference type="Pfam" id="PF22660">
    <property type="entry name" value="RS_preATP-grasp-like"/>
    <property type="match status" value="1"/>
</dbReference>
<dbReference type="InterPro" id="IPR016185">
    <property type="entry name" value="PreATP-grasp_dom_sf"/>
</dbReference>
<dbReference type="InterPro" id="IPR043987">
    <property type="entry name" value="CCZ1/INTU/HSP4_longin_1"/>
</dbReference>
<feature type="compositionally biased region" description="Polar residues" evidence="13">
    <location>
        <begin position="1006"/>
        <end position="1015"/>
    </location>
</feature>
<dbReference type="InterPro" id="IPR040686">
    <property type="entry name" value="PurK_C"/>
</dbReference>
<comment type="similarity">
    <text evidence="3">Belongs to the CCZ1 family.</text>
</comment>
<proteinExistence type="inferred from homology"/>
<dbReference type="NCBIfam" id="TIGR01162">
    <property type="entry name" value="purE"/>
    <property type="match status" value="1"/>
</dbReference>
<dbReference type="GO" id="GO:0016192">
    <property type="term" value="P:vesicle-mediated transport"/>
    <property type="evidence" value="ECO:0007669"/>
    <property type="project" value="InterPro"/>
</dbReference>
<reference evidence="15" key="1">
    <citation type="submission" date="2022-05" db="EMBL/GenBank/DDBJ databases">
        <title>The Musa troglodytarum L. genome provides insights into the mechanism of non-climacteric behaviour and enrichment of carotenoids.</title>
        <authorList>
            <person name="Wang J."/>
        </authorList>
    </citation>
    <scope>NUCLEOTIDE SEQUENCE</scope>
    <source>
        <tissue evidence="15">Leaf</tissue>
    </source>
</reference>
<comment type="pathway">
    <text evidence="2">Purine metabolism; IMP biosynthesis via de novo pathway; 5-amino-1-(5-phospho-D-ribosyl)imidazole-4-carboxylate from 5-amino-1-(5-phospho-D-ribosyl)imidazole (carboxylase route): step 1/1.</text>
</comment>
<keyword evidence="10" id="KW-0456">Lyase</keyword>
<feature type="domain" description="ATP-grasp" evidence="14">
    <location>
        <begin position="200"/>
        <end position="421"/>
    </location>
</feature>
<dbReference type="HAMAP" id="MF_01928">
    <property type="entry name" value="PurK"/>
    <property type="match status" value="1"/>
</dbReference>
<feature type="compositionally biased region" description="Basic and acidic residues" evidence="13">
    <location>
        <begin position="996"/>
        <end position="1005"/>
    </location>
</feature>
<dbReference type="InterPro" id="IPR003135">
    <property type="entry name" value="ATP-grasp_carboxylate-amine"/>
</dbReference>
<gene>
    <name evidence="15" type="ORF">MUK42_14268</name>
</gene>
<dbReference type="EC" id="4.1.1.21" evidence="5"/>
<evidence type="ECO:0000256" key="7">
    <source>
        <dbReference type="ARBA" id="ARBA00022755"/>
    </source>
</evidence>
<dbReference type="InterPro" id="IPR033747">
    <property type="entry name" value="PurE_ClassI"/>
</dbReference>
<dbReference type="InterPro" id="IPR011054">
    <property type="entry name" value="Rudment_hybrid_motif"/>
</dbReference>
<dbReference type="PANTHER" id="PTHR13056:SF0">
    <property type="entry name" value="VACUOLAR FUSION PROTEIN CCZ1 HOMOLOG-RELATED"/>
    <property type="match status" value="1"/>
</dbReference>
<feature type="compositionally biased region" description="Low complexity" evidence="13">
    <location>
        <begin position="59"/>
        <end position="74"/>
    </location>
</feature>
<evidence type="ECO:0000256" key="6">
    <source>
        <dbReference type="ARBA" id="ARBA00022741"/>
    </source>
</evidence>
<dbReference type="GO" id="GO:0005524">
    <property type="term" value="F:ATP binding"/>
    <property type="evidence" value="ECO:0007669"/>
    <property type="project" value="UniProtKB-UniRule"/>
</dbReference>
<sequence>MTTLRLGSTACSAVLSRDRRPSSSYGHSAPSRALASCGGGEAVLGFSFRPNKRSPMTLASPSRSARAARFVASSQDHGDGSSSERHDGSAKGGVSNTVVGVLGGGQLGRMLCQAASQMAVKVVILDPLESCPASGLAYQHVVGSFDDGDAVREFAKRCGVLTVEIEHVDAVTLEKLELQGIDCQPKASTIRIIQDKYLQKVHFSQQGIPLPDFMEIDNLANTEKAGELFGYPLMIKSKRLAYDGRGNAVAHTKAELPSVVAALGGFDHGLYVERWTPFVKLILDLSVVLYSFEFAGAIICFLRQSTLSDFLGAELSVIVARARDNSVSCFPVVETIHKNNICHIVESPADVPNKIKKLAVDIAQKAVKSLEGAGVFAVELFLTKDGQVLLNEVAPRPHNSGHHTIESCYTSQYEQHLRAILGLPLGDPSMKTPAAIMYNILGEDEGEAGFHLAHQLMGKALKIPGANIHWYDKPEMRKLRKMGHITIVGPSKNVVKERLDSLLERETPGSHGVVTPRVAIIMGSDSDLPTMKDAAEILKNFGVPHEVTIVSAHRTPERMYSFASSAKERGIQIIIAGAGGAAHLPGMVASLTPLPVIGVPIRTSSLDGIDSLLSIVQMPKGIPVATVAIGNAANAALLAVRILAAGDADLWDRVIKYQDDLKDTVMTKATKLEAEGYRKYLLFGSRLIVLYLGVILKQLFELQPGFSLMLNIPASRINCSLSRAMGLPAMAANEGIQLCVFDTRRGHQEGQELDKILFFFPSDFPYSVQLSVVGLSEGIITFTRIFSPDAACEVIEEERHSHVFYQAEPDIWMVMIVEKNKDNESDWRCDALIDVLKEAHSLFTMFNDSLQALLDKQPSGELARSRLYTFINDYLSDFYVGKKIQVPSFRDCLKERRTVQMLTVSREVAIEVQSLATVIGSSSLGSTACKSLILFQDLLVATTLSPGDTANMFTYAVLRLTPHALSSNTSSWSYLRRGVSGSSITASSGLLNSRSSPEEYHHGSHDSSMGEQSNRYHMPRPLQRDNWSKGKDGFLVCDIQLNVGGLVYLAPVVWLQQSEEHMYLCIYQHRSLTIIILIPVCSQTDGEQGIALVKKQLLENASEKIVHVEEKLSRGWGGENAYHVSGYRYLLVDTDKSISRTSPPGKVMTLAKDSLLTLNKLREEVDLEKTRANREKPDHEKNLEICIRAKNNSWIIAKITQGRELYMAIEKANETLLYASDAVEKFSDRYCDGAFSLD</sequence>
<evidence type="ECO:0000256" key="11">
    <source>
        <dbReference type="ARBA" id="ARBA00031607"/>
    </source>
</evidence>
<evidence type="ECO:0000259" key="14">
    <source>
        <dbReference type="PROSITE" id="PS50975"/>
    </source>
</evidence>
<feature type="region of interest" description="Disordered" evidence="13">
    <location>
        <begin position="54"/>
        <end position="94"/>
    </location>
</feature>
<dbReference type="Gene3D" id="3.40.50.1970">
    <property type="match status" value="1"/>
</dbReference>
<keyword evidence="9 12" id="KW-0067">ATP-binding</keyword>
<dbReference type="InterPro" id="IPR013176">
    <property type="entry name" value="Ccz1"/>
</dbReference>
<dbReference type="InterPro" id="IPR013815">
    <property type="entry name" value="ATP_grasp_subdomain_1"/>
</dbReference>
<dbReference type="InterPro" id="IPR005875">
    <property type="entry name" value="PurK"/>
</dbReference>
<dbReference type="OrthoDB" id="240546at2759"/>
<dbReference type="GO" id="GO:0046872">
    <property type="term" value="F:metal ion binding"/>
    <property type="evidence" value="ECO:0007669"/>
    <property type="project" value="InterPro"/>
</dbReference>
<dbReference type="Pfam" id="PF02222">
    <property type="entry name" value="ATP-grasp"/>
    <property type="match status" value="2"/>
</dbReference>
<evidence type="ECO:0000256" key="9">
    <source>
        <dbReference type="ARBA" id="ARBA00022840"/>
    </source>
</evidence>
<dbReference type="Proteomes" id="UP001055439">
    <property type="component" value="Chromosome 9"/>
</dbReference>
<evidence type="ECO:0000313" key="15">
    <source>
        <dbReference type="EMBL" id="URE48506.1"/>
    </source>
</evidence>
<dbReference type="SUPFAM" id="SSF52440">
    <property type="entry name" value="PreATP-grasp domain"/>
    <property type="match status" value="1"/>
</dbReference>
<comment type="catalytic activity">
    <reaction evidence="1">
        <text>5-amino-1-(5-phospho-D-ribosyl)imidazole-4-carboxylate + H(+) = 5-amino-1-(5-phospho-beta-D-ribosyl)imidazole + CO2</text>
        <dbReference type="Rhea" id="RHEA:10792"/>
        <dbReference type="ChEBI" id="CHEBI:15378"/>
        <dbReference type="ChEBI" id="CHEBI:16526"/>
        <dbReference type="ChEBI" id="CHEBI:77657"/>
        <dbReference type="ChEBI" id="CHEBI:137981"/>
        <dbReference type="EC" id="4.1.1.21"/>
    </reaction>
</comment>
<dbReference type="Pfam" id="PF19031">
    <property type="entry name" value="Intu_longin_1"/>
    <property type="match status" value="1"/>
</dbReference>
<dbReference type="SUPFAM" id="SSF51246">
    <property type="entry name" value="Rudiment single hybrid motif"/>
    <property type="match status" value="1"/>
</dbReference>
<dbReference type="HAMAP" id="MF_01929">
    <property type="entry name" value="PurE_classI"/>
    <property type="match status" value="1"/>
</dbReference>
<dbReference type="FunFam" id="3.40.50.1970:FF:000013">
    <property type="entry name" value="Phosphoribosylaminoimidazole carboxylase"/>
    <property type="match status" value="1"/>
</dbReference>
<name>A0A9E7IB30_9LILI</name>
<comment type="similarity">
    <text evidence="4">In the C-terminal section; belongs to the AIR carboxylase family. Class I subfamily.</text>
</comment>
<keyword evidence="6 12" id="KW-0547">Nucleotide-binding</keyword>
<dbReference type="Pfam" id="PF17769">
    <property type="entry name" value="PurK_C"/>
    <property type="match status" value="1"/>
</dbReference>
<dbReference type="FunFam" id="3.30.470.20:FF:000037">
    <property type="entry name" value="Phosphoribosylaminoimidazole carboxylase, chloroplastic"/>
    <property type="match status" value="1"/>
</dbReference>
<dbReference type="InterPro" id="IPR011761">
    <property type="entry name" value="ATP-grasp"/>
</dbReference>
<evidence type="ECO:0000256" key="8">
    <source>
        <dbReference type="ARBA" id="ARBA00022793"/>
    </source>
</evidence>
<dbReference type="SUPFAM" id="SSF52255">
    <property type="entry name" value="N5-CAIR mutase (phosphoribosylaminoimidazole carboxylase, PurE)"/>
    <property type="match status" value="1"/>
</dbReference>
<keyword evidence="7" id="KW-0658">Purine biosynthesis</keyword>
<evidence type="ECO:0000313" key="16">
    <source>
        <dbReference type="Proteomes" id="UP001055439"/>
    </source>
</evidence>
<evidence type="ECO:0000256" key="4">
    <source>
        <dbReference type="ARBA" id="ARBA00006114"/>
    </source>
</evidence>
<keyword evidence="8" id="KW-0210">Decarboxylase</keyword>
<evidence type="ECO:0000256" key="5">
    <source>
        <dbReference type="ARBA" id="ARBA00012329"/>
    </source>
</evidence>
<evidence type="ECO:0000256" key="2">
    <source>
        <dbReference type="ARBA" id="ARBA00004747"/>
    </source>
</evidence>
<dbReference type="GO" id="GO:0035658">
    <property type="term" value="C:Mon1-Ccz1 complex"/>
    <property type="evidence" value="ECO:0007669"/>
    <property type="project" value="InterPro"/>
</dbReference>
<dbReference type="PANTHER" id="PTHR13056">
    <property type="entry name" value="VACUOLAR FUSION PROTEIN CCZ1 HOMOLOG-RELATED"/>
    <property type="match status" value="1"/>
</dbReference>
<dbReference type="GO" id="GO:0004638">
    <property type="term" value="F:phosphoribosylaminoimidazole carboxylase activity"/>
    <property type="evidence" value="ECO:0007669"/>
    <property type="project" value="UniProtKB-EC"/>
</dbReference>